<dbReference type="PANTHER" id="PTHR10039:SF15">
    <property type="entry name" value="NACHT DOMAIN-CONTAINING PROTEIN"/>
    <property type="match status" value="1"/>
</dbReference>
<accession>A0A8H4KEP4</accession>
<name>A0A8H4KEP4_9HYPO</name>
<feature type="domain" description="GPI inositol-deacylase winged helix" evidence="3">
    <location>
        <begin position="454"/>
        <end position="533"/>
    </location>
</feature>
<dbReference type="Pfam" id="PF22939">
    <property type="entry name" value="WHD_GPIID"/>
    <property type="match status" value="1"/>
</dbReference>
<dbReference type="Pfam" id="PF12796">
    <property type="entry name" value="Ank_2"/>
    <property type="match status" value="2"/>
</dbReference>
<comment type="caution">
    <text evidence="5">The sequence shown here is derived from an EMBL/GenBank/DDBJ whole genome shotgun (WGS) entry which is preliminary data.</text>
</comment>
<dbReference type="InterPro" id="IPR056884">
    <property type="entry name" value="NPHP3-like_N"/>
</dbReference>
<dbReference type="InterPro" id="IPR027417">
    <property type="entry name" value="P-loop_NTPase"/>
</dbReference>
<evidence type="ECO:0000259" key="4">
    <source>
        <dbReference type="Pfam" id="PF24883"/>
    </source>
</evidence>
<dbReference type="SUPFAM" id="SSF48403">
    <property type="entry name" value="Ankyrin repeat"/>
    <property type="match status" value="2"/>
</dbReference>
<protein>
    <recommendedName>
        <fullName evidence="7">AAA+ ATPase domain-containing protein</fullName>
    </recommendedName>
</protein>
<feature type="domain" description="Nephrocystin 3-like N-terminal" evidence="4">
    <location>
        <begin position="185"/>
        <end position="343"/>
    </location>
</feature>
<evidence type="ECO:0000313" key="5">
    <source>
        <dbReference type="EMBL" id="KAF4449037.1"/>
    </source>
</evidence>
<keyword evidence="1" id="KW-0677">Repeat</keyword>
<dbReference type="Gene3D" id="1.25.40.20">
    <property type="entry name" value="Ankyrin repeat-containing domain"/>
    <property type="match status" value="3"/>
</dbReference>
<dbReference type="InterPro" id="IPR002110">
    <property type="entry name" value="Ankyrin_rpt"/>
</dbReference>
<evidence type="ECO:0000256" key="1">
    <source>
        <dbReference type="ARBA" id="ARBA00022737"/>
    </source>
</evidence>
<dbReference type="AlphaFoldDB" id="A0A8H4KEP4"/>
<feature type="repeat" description="ANK" evidence="2">
    <location>
        <begin position="862"/>
        <end position="894"/>
    </location>
</feature>
<feature type="repeat" description="ANK" evidence="2">
    <location>
        <begin position="828"/>
        <end position="861"/>
    </location>
</feature>
<dbReference type="Pfam" id="PF24883">
    <property type="entry name" value="NPHP3_N"/>
    <property type="match status" value="1"/>
</dbReference>
<keyword evidence="6" id="KW-1185">Reference proteome</keyword>
<dbReference type="SMART" id="SM00248">
    <property type="entry name" value="ANK"/>
    <property type="match status" value="10"/>
</dbReference>
<gene>
    <name evidence="5" type="ORF">F53441_7687</name>
</gene>
<dbReference type="Proteomes" id="UP000605986">
    <property type="component" value="Unassembled WGS sequence"/>
</dbReference>
<dbReference type="Gene3D" id="3.40.50.300">
    <property type="entry name" value="P-loop containing nucleotide triphosphate hydrolases"/>
    <property type="match status" value="1"/>
</dbReference>
<organism evidence="5 6">
    <name type="scientific">Fusarium austroafricanum</name>
    <dbReference type="NCBI Taxonomy" id="2364996"/>
    <lineage>
        <taxon>Eukaryota</taxon>
        <taxon>Fungi</taxon>
        <taxon>Dikarya</taxon>
        <taxon>Ascomycota</taxon>
        <taxon>Pezizomycotina</taxon>
        <taxon>Sordariomycetes</taxon>
        <taxon>Hypocreomycetidae</taxon>
        <taxon>Hypocreales</taxon>
        <taxon>Nectriaceae</taxon>
        <taxon>Fusarium</taxon>
        <taxon>Fusarium concolor species complex</taxon>
    </lineage>
</organism>
<proteinExistence type="predicted"/>
<feature type="repeat" description="ANK" evidence="2">
    <location>
        <begin position="895"/>
        <end position="918"/>
    </location>
</feature>
<dbReference type="InterPro" id="IPR036770">
    <property type="entry name" value="Ankyrin_rpt-contain_sf"/>
</dbReference>
<evidence type="ECO:0000259" key="3">
    <source>
        <dbReference type="Pfam" id="PF22939"/>
    </source>
</evidence>
<dbReference type="InterPro" id="IPR054471">
    <property type="entry name" value="GPIID_WHD"/>
</dbReference>
<keyword evidence="2" id="KW-0040">ANK repeat</keyword>
<evidence type="ECO:0000256" key="2">
    <source>
        <dbReference type="PROSITE-ProRule" id="PRU00023"/>
    </source>
</evidence>
<evidence type="ECO:0000313" key="6">
    <source>
        <dbReference type="Proteomes" id="UP000605986"/>
    </source>
</evidence>
<dbReference type="EMBL" id="JAADJG010000309">
    <property type="protein sequence ID" value="KAF4449037.1"/>
    <property type="molecule type" value="Genomic_DNA"/>
</dbReference>
<dbReference type="SUPFAM" id="SSF52540">
    <property type="entry name" value="P-loop containing nucleoside triphosphate hydrolases"/>
    <property type="match status" value="1"/>
</dbReference>
<feature type="repeat" description="ANK" evidence="2">
    <location>
        <begin position="722"/>
        <end position="754"/>
    </location>
</feature>
<dbReference type="OrthoDB" id="448455at2759"/>
<evidence type="ECO:0008006" key="7">
    <source>
        <dbReference type="Google" id="ProtNLM"/>
    </source>
</evidence>
<dbReference type="PANTHER" id="PTHR10039">
    <property type="entry name" value="AMELOGENIN"/>
    <property type="match status" value="1"/>
</dbReference>
<reference evidence="5" key="1">
    <citation type="submission" date="2020-01" db="EMBL/GenBank/DDBJ databases">
        <title>Identification and distribution of gene clusters putatively required for synthesis of sphingolipid metabolism inhibitors in phylogenetically diverse species of the filamentous fungus Fusarium.</title>
        <authorList>
            <person name="Kim H.-S."/>
            <person name="Busman M."/>
            <person name="Brown D.W."/>
            <person name="Divon H."/>
            <person name="Uhlig S."/>
            <person name="Proctor R.H."/>
        </authorList>
    </citation>
    <scope>NUCLEOTIDE SEQUENCE</scope>
    <source>
        <strain evidence="5">NRRL 53441</strain>
    </source>
</reference>
<sequence length="1121" mass="126084">MSFGCGVGDIIKVVELVQQARRRFVNAPAQYHEVANEVKHVSSVIQYVDVLMSEGGLNAEQRAILENIKSDSISLLNDRMKRLDNYKELGTSSTRPTHNLKKAWKKFNWDPDDAKDFRRKISRHVESLNVIDRQISRQTLSKIQQDVHQLTHEVNERKREDILNWIGDIDYGSRQSDAFDKRVDGTCEWFLQSDKFQQWVNTNGEVLFCPGLPGAGKTVMTSVVIRHLLDQFENDSNIGIGYHYCEYTRQETESNRDILSSILTQLARRRDSVPEALSKLYAKYKPQKTSPPLKEIISALILVASLFPRVFLVVDGLDECVEFSELLAHLRDLRGANILVTSRSIPKIVKDKSLEGSNALEICASEADVGRYLDRNMPKLNVYDKCDDQILEGLRKVILESMGGMFLLVQLYHKLLADTSSLKLLKSAIATLPTGSFAYDKMYADSMERIEKQTSVRKDLAKRVLTWLTFSRRPLKVPELQAAASIEETDSDLDDESLVDIVSLVSICAGLVLVEDSSQTIKLIHYTAQEYLERTREGWNHDANASMTTPCLTYLLFPDFDVEFIDFEEYMKVGSQKRALYPFLDYCIQYGALHARIALPGTPSVARFFSSKSRVTRNWLLLAAKDRSPQAQATVEWLAEHGACKLLKRGAALTPDSNNMTPFHYVVRNNTQKVAQIFIDAGIPVDLPVTREVHKPAFQGNRVMYPEPAGVLHTDQKRSTKEGLTALHFSALTGSLQMTRFLLDQGADPNFLSIHHETPLHLALKETLYDSKFRDSWTDPDDRIECTLEYVKDEEYGSSRAFINETRSAIINLLLEHPRIDVNVQDIYGVSPLHIAARHKLSESLIGKLMGKGAKISTRTTNGKTPLHFACQKGHLASVKIFLNSGADPEDRDADGVNALHYAAQYGDAELIKDVLNHVPGNHLESFVKSTDKQGRNALHHLLRLKSFSDTRTDALKCLLDAPVSAGARDRTGMSPMAVYLSECVLMGGHNDSEILHLLFQYGADAAFSTRDGLNLAHLAASSRRVSTKLLQTLAQADVDMGARDKQGRTAIHHGAISGNLTKEALVCLQDEFLLSPRLVDASGKAALDYAFERKQEEHRPSLFDRDRWARVERLLQDEFV</sequence>
<dbReference type="PROSITE" id="PS50297">
    <property type="entry name" value="ANK_REP_REGION"/>
    <property type="match status" value="4"/>
</dbReference>
<dbReference type="PROSITE" id="PS50088">
    <property type="entry name" value="ANK_REPEAT"/>
    <property type="match status" value="4"/>
</dbReference>